<dbReference type="EMBL" id="SSMQ01000015">
    <property type="protein sequence ID" value="TKD07915.1"/>
    <property type="molecule type" value="Genomic_DNA"/>
</dbReference>
<comment type="caution">
    <text evidence="2">The sequence shown here is derived from an EMBL/GenBank/DDBJ whole genome shotgun (WGS) entry which is preliminary data.</text>
</comment>
<feature type="region of interest" description="Disordered" evidence="1">
    <location>
        <begin position="1"/>
        <end position="67"/>
    </location>
</feature>
<dbReference type="AlphaFoldDB" id="A0A4V5PMX4"/>
<sequence length="67" mass="7524">MGEDPAGVPVHARIEQRRDRPDEHAAERHAFEPEEREERAGHGEDEDRARDGGRSRARAFLAHAVAS</sequence>
<dbReference type="Proteomes" id="UP000309215">
    <property type="component" value="Unassembled WGS sequence"/>
</dbReference>
<gene>
    <name evidence="2" type="ORF">E8A74_16645</name>
</gene>
<proteinExistence type="predicted"/>
<evidence type="ECO:0000256" key="1">
    <source>
        <dbReference type="SAM" id="MobiDB-lite"/>
    </source>
</evidence>
<feature type="compositionally biased region" description="Basic and acidic residues" evidence="1">
    <location>
        <begin position="12"/>
        <end position="54"/>
    </location>
</feature>
<evidence type="ECO:0000313" key="3">
    <source>
        <dbReference type="Proteomes" id="UP000309215"/>
    </source>
</evidence>
<accession>A0A4V5PMX4</accession>
<evidence type="ECO:0000313" key="2">
    <source>
        <dbReference type="EMBL" id="TKD07915.1"/>
    </source>
</evidence>
<reference evidence="2 3" key="1">
    <citation type="submission" date="2019-04" db="EMBL/GenBank/DDBJ databases">
        <authorList>
            <person name="Li Y."/>
            <person name="Wang J."/>
        </authorList>
    </citation>
    <scope>NUCLEOTIDE SEQUENCE [LARGE SCALE GENOMIC DNA]</scope>
    <source>
        <strain evidence="2 3">DSM 14668</strain>
    </source>
</reference>
<protein>
    <submittedName>
        <fullName evidence="2">Uncharacterized protein</fullName>
    </submittedName>
</protein>
<name>A0A4V5PMX4_9BACT</name>
<organism evidence="2 3">
    <name type="scientific">Polyangium fumosum</name>
    <dbReference type="NCBI Taxonomy" id="889272"/>
    <lineage>
        <taxon>Bacteria</taxon>
        <taxon>Pseudomonadati</taxon>
        <taxon>Myxococcota</taxon>
        <taxon>Polyangia</taxon>
        <taxon>Polyangiales</taxon>
        <taxon>Polyangiaceae</taxon>
        <taxon>Polyangium</taxon>
    </lineage>
</organism>
<keyword evidence="3" id="KW-1185">Reference proteome</keyword>